<accession>A0A2C6KWV7</accession>
<feature type="region of interest" description="Disordered" evidence="1">
    <location>
        <begin position="49"/>
        <end position="69"/>
    </location>
</feature>
<organism evidence="2 3">
    <name type="scientific">Cystoisospora suis</name>
    <dbReference type="NCBI Taxonomy" id="483139"/>
    <lineage>
        <taxon>Eukaryota</taxon>
        <taxon>Sar</taxon>
        <taxon>Alveolata</taxon>
        <taxon>Apicomplexa</taxon>
        <taxon>Conoidasida</taxon>
        <taxon>Coccidia</taxon>
        <taxon>Eucoccidiorida</taxon>
        <taxon>Eimeriorina</taxon>
        <taxon>Sarcocystidae</taxon>
        <taxon>Cystoisospora</taxon>
    </lineage>
</organism>
<evidence type="ECO:0000256" key="1">
    <source>
        <dbReference type="SAM" id="MobiDB-lite"/>
    </source>
</evidence>
<dbReference type="EMBL" id="MIGC01002731">
    <property type="protein sequence ID" value="PHJ20522.1"/>
    <property type="molecule type" value="Genomic_DNA"/>
</dbReference>
<sequence length="69" mass="7844">GTRSWEKTNVEPRKGLWCTFSQRLLNSTYQGSLFCSVVFSIKMIRVTRNRGPEGRPLGHGRPEGEHLSP</sequence>
<gene>
    <name evidence="2" type="ORF">CSUI_005644</name>
</gene>
<feature type="compositionally biased region" description="Basic and acidic residues" evidence="1">
    <location>
        <begin position="60"/>
        <end position="69"/>
    </location>
</feature>
<keyword evidence="3" id="KW-1185">Reference proteome</keyword>
<dbReference type="GeneID" id="94429025"/>
<reference evidence="2 3" key="1">
    <citation type="journal article" date="2017" name="Int. J. Parasitol.">
        <title>The genome of the protozoan parasite Cystoisospora suis and a reverse vaccinology approach to identify vaccine candidates.</title>
        <authorList>
            <person name="Palmieri N."/>
            <person name="Shrestha A."/>
            <person name="Ruttkowski B."/>
            <person name="Beck T."/>
            <person name="Vogl C."/>
            <person name="Tomley F."/>
            <person name="Blake D.P."/>
            <person name="Joachim A."/>
        </authorList>
    </citation>
    <scope>NUCLEOTIDE SEQUENCE [LARGE SCALE GENOMIC DNA]</scope>
    <source>
        <strain evidence="2 3">Wien I</strain>
    </source>
</reference>
<comment type="caution">
    <text evidence="2">The sequence shown here is derived from an EMBL/GenBank/DDBJ whole genome shotgun (WGS) entry which is preliminary data.</text>
</comment>
<evidence type="ECO:0000313" key="3">
    <source>
        <dbReference type="Proteomes" id="UP000221165"/>
    </source>
</evidence>
<dbReference type="VEuPathDB" id="ToxoDB:CSUI_005644"/>
<evidence type="ECO:0000313" key="2">
    <source>
        <dbReference type="EMBL" id="PHJ20522.1"/>
    </source>
</evidence>
<protein>
    <submittedName>
        <fullName evidence="2">Uncharacterized protein</fullName>
    </submittedName>
</protein>
<dbReference type="Proteomes" id="UP000221165">
    <property type="component" value="Unassembled WGS sequence"/>
</dbReference>
<dbReference type="AlphaFoldDB" id="A0A2C6KWV7"/>
<dbReference type="RefSeq" id="XP_067922210.1">
    <property type="nucleotide sequence ID" value="XM_068065814.1"/>
</dbReference>
<feature type="non-terminal residue" evidence="2">
    <location>
        <position position="1"/>
    </location>
</feature>
<proteinExistence type="predicted"/>
<name>A0A2C6KWV7_9APIC</name>